<evidence type="ECO:0000259" key="6">
    <source>
        <dbReference type="Pfam" id="PF18962"/>
    </source>
</evidence>
<comment type="similarity">
    <text evidence="1">Belongs to the peptidase S8 family.</text>
</comment>
<dbReference type="PROSITE" id="PS51892">
    <property type="entry name" value="SUBTILASE"/>
    <property type="match status" value="1"/>
</dbReference>
<dbReference type="GO" id="GO:0006508">
    <property type="term" value="P:proteolysis"/>
    <property type="evidence" value="ECO:0007669"/>
    <property type="project" value="UniProtKB-KW"/>
</dbReference>
<dbReference type="Gene3D" id="3.40.50.200">
    <property type="entry name" value="Peptidase S8/S53 domain"/>
    <property type="match status" value="1"/>
</dbReference>
<gene>
    <name evidence="7" type="ORF">METZ01_LOCUS23591</name>
</gene>
<accession>A0A381PXJ2</accession>
<keyword evidence="2" id="KW-0645">Protease</keyword>
<sequence length="561" mass="61160">MLIAAVSFMQGQISPEQMEPGKRNDQYRAWVYFKDKAGSAQANISERARQRRSKNNIQSDNLWLDLKIPNDYIETLKELNIIIRRQSRWLNAVSIETDINTLNTILKFDFIKKVEPVHNFVKGSTIVPVNENGTNQIPNNNQRDFDYGNSFTQIEQINCHTAHEAGYFGQGVRILFLDTGYMLSHVAFDSINLIAQYDFINNDDNTANEDEDNDNYQQDRHGTGMLSIIAGYYPGHLIGPAFQSEYLLAKTEDVSSETQVEEDNYVAALEWGEGLGADVTSSSLGYLDWYSYCDMDGNTAVTTIAVDVASSLGMLCVTSAGNWASTPPEDPCQPPITHYISAPADADSVIAVGAVNSSGIIGSFSSRGPTYDGRIKPEVCAMGIGVVGASPGTQNDFITVYSGTSASSPLISGAAALIMSANPSWTAMQVREAMMMTASQHENPDNTYGYGIVDIMAAINYGQTAGVKPGQGNPADFQISTAYPNPFNPSVSVDITAAVVGHLIVEVLDINGRMISTLYNENVALSTHKINWIADGIPSGLYFIRSTLNGRSHIQKATLLK</sequence>
<feature type="domain" description="Secretion system C-terminal sorting" evidence="6">
    <location>
        <begin position="483"/>
        <end position="556"/>
    </location>
</feature>
<dbReference type="InterPro" id="IPR036852">
    <property type="entry name" value="Peptidase_S8/S53_dom_sf"/>
</dbReference>
<keyword evidence="4" id="KW-0720">Serine protease</keyword>
<evidence type="ECO:0000256" key="1">
    <source>
        <dbReference type="ARBA" id="ARBA00011073"/>
    </source>
</evidence>
<feature type="domain" description="Peptidase S8/S53" evidence="5">
    <location>
        <begin position="169"/>
        <end position="451"/>
    </location>
</feature>
<organism evidence="7">
    <name type="scientific">marine metagenome</name>
    <dbReference type="NCBI Taxonomy" id="408172"/>
    <lineage>
        <taxon>unclassified sequences</taxon>
        <taxon>metagenomes</taxon>
        <taxon>ecological metagenomes</taxon>
    </lineage>
</organism>
<dbReference type="GO" id="GO:0004252">
    <property type="term" value="F:serine-type endopeptidase activity"/>
    <property type="evidence" value="ECO:0007669"/>
    <property type="project" value="InterPro"/>
</dbReference>
<dbReference type="AlphaFoldDB" id="A0A381PXJ2"/>
<evidence type="ECO:0000256" key="4">
    <source>
        <dbReference type="ARBA" id="ARBA00022825"/>
    </source>
</evidence>
<evidence type="ECO:0000313" key="7">
    <source>
        <dbReference type="EMBL" id="SUZ70737.1"/>
    </source>
</evidence>
<evidence type="ECO:0008006" key="8">
    <source>
        <dbReference type="Google" id="ProtNLM"/>
    </source>
</evidence>
<proteinExistence type="inferred from homology"/>
<dbReference type="NCBIfam" id="TIGR04183">
    <property type="entry name" value="Por_Secre_tail"/>
    <property type="match status" value="1"/>
</dbReference>
<evidence type="ECO:0000256" key="2">
    <source>
        <dbReference type="ARBA" id="ARBA00022670"/>
    </source>
</evidence>
<dbReference type="InterPro" id="IPR026444">
    <property type="entry name" value="Secre_tail"/>
</dbReference>
<dbReference type="EMBL" id="UINC01001100">
    <property type="protein sequence ID" value="SUZ70737.1"/>
    <property type="molecule type" value="Genomic_DNA"/>
</dbReference>
<dbReference type="InterPro" id="IPR023828">
    <property type="entry name" value="Peptidase_S8_Ser-AS"/>
</dbReference>
<dbReference type="PRINTS" id="PR00723">
    <property type="entry name" value="SUBTILISIN"/>
</dbReference>
<reference evidence="7" key="1">
    <citation type="submission" date="2018-05" db="EMBL/GenBank/DDBJ databases">
        <authorList>
            <person name="Lanie J.A."/>
            <person name="Ng W.-L."/>
            <person name="Kazmierczak K.M."/>
            <person name="Andrzejewski T.M."/>
            <person name="Davidsen T.M."/>
            <person name="Wayne K.J."/>
            <person name="Tettelin H."/>
            <person name="Glass J.I."/>
            <person name="Rusch D."/>
            <person name="Podicherti R."/>
            <person name="Tsui H.-C.T."/>
            <person name="Winkler M.E."/>
        </authorList>
    </citation>
    <scope>NUCLEOTIDE SEQUENCE</scope>
</reference>
<evidence type="ECO:0000256" key="3">
    <source>
        <dbReference type="ARBA" id="ARBA00022801"/>
    </source>
</evidence>
<dbReference type="SUPFAM" id="SSF52743">
    <property type="entry name" value="Subtilisin-like"/>
    <property type="match status" value="1"/>
</dbReference>
<keyword evidence="3" id="KW-0378">Hydrolase</keyword>
<name>A0A381PXJ2_9ZZZZ</name>
<evidence type="ECO:0000259" key="5">
    <source>
        <dbReference type="Pfam" id="PF00082"/>
    </source>
</evidence>
<dbReference type="PROSITE" id="PS00138">
    <property type="entry name" value="SUBTILASE_SER"/>
    <property type="match status" value="1"/>
</dbReference>
<dbReference type="Pfam" id="PF18962">
    <property type="entry name" value="Por_Secre_tail"/>
    <property type="match status" value="1"/>
</dbReference>
<dbReference type="InterPro" id="IPR000209">
    <property type="entry name" value="Peptidase_S8/S53_dom"/>
</dbReference>
<dbReference type="InterPro" id="IPR050131">
    <property type="entry name" value="Peptidase_S8_subtilisin-like"/>
</dbReference>
<protein>
    <recommendedName>
        <fullName evidence="8">Peptidase S8/S53 domain-containing protein</fullName>
    </recommendedName>
</protein>
<dbReference type="Pfam" id="PF00082">
    <property type="entry name" value="Peptidase_S8"/>
    <property type="match status" value="1"/>
</dbReference>
<dbReference type="InterPro" id="IPR015500">
    <property type="entry name" value="Peptidase_S8_subtilisin-rel"/>
</dbReference>
<dbReference type="PANTHER" id="PTHR43806:SF67">
    <property type="entry name" value="EGF-LIKE DOMAIN-CONTAINING PROTEIN"/>
    <property type="match status" value="1"/>
</dbReference>
<dbReference type="PANTHER" id="PTHR43806">
    <property type="entry name" value="PEPTIDASE S8"/>
    <property type="match status" value="1"/>
</dbReference>